<dbReference type="EMBL" id="JAEKNQ010000019">
    <property type="protein sequence ID" value="MBJ7602291.1"/>
    <property type="molecule type" value="Genomic_DNA"/>
</dbReference>
<name>A0A934K5X6_9BACT</name>
<dbReference type="Proteomes" id="UP000620075">
    <property type="component" value="Unassembled WGS sequence"/>
</dbReference>
<feature type="signal peptide" evidence="3">
    <location>
        <begin position="1"/>
        <end position="20"/>
    </location>
</feature>
<evidence type="ECO:0000313" key="6">
    <source>
        <dbReference type="Proteomes" id="UP000620075"/>
    </source>
</evidence>
<dbReference type="InterPro" id="IPR051010">
    <property type="entry name" value="BCAA_transport"/>
</dbReference>
<dbReference type="PANTHER" id="PTHR30483:SF37">
    <property type="entry name" value="ABC TRANSPORTER SUBSTRATE-BINDING PROTEIN"/>
    <property type="match status" value="1"/>
</dbReference>
<gene>
    <name evidence="5" type="ORF">JF888_03720</name>
</gene>
<dbReference type="CDD" id="cd06338">
    <property type="entry name" value="PBP1_ABC_ligand_binding-like"/>
    <property type="match status" value="1"/>
</dbReference>
<evidence type="ECO:0000256" key="3">
    <source>
        <dbReference type="SAM" id="SignalP"/>
    </source>
</evidence>
<dbReference type="PANTHER" id="PTHR30483">
    <property type="entry name" value="LEUCINE-SPECIFIC-BINDING PROTEIN"/>
    <property type="match status" value="1"/>
</dbReference>
<keyword evidence="2 3" id="KW-0732">Signal</keyword>
<feature type="domain" description="Leucine-binding protein" evidence="4">
    <location>
        <begin position="39"/>
        <end position="390"/>
    </location>
</feature>
<sequence length="414" mass="44120">MRARSVLSALVSLFALTVAACGGSAGSSGGSQTGQDLVIGVPMSITGVQAKEGGLAKQGYDLWLDWINAQGGVNANGTKHKVVLKYEDDQSKPDISAQLTTKLITQDKAQLLLGPYGSATTASDAVVAEKNGIPMVEANGAAQAIFNNGYRYTFGVLSPANKYLQGVIDMAATLNPKPSTMAMLSADDSFSLEVAKAAQEYATAKGFNVVYTDRYPNGSTNLSGLVANAKAKNPEMLLNSGHLAEAVAINKAAKDLRLDAKLYAYSVGPSTPDFVNSLGTDSHYVYGGSQWTPQVKYKPSFYLSVPDYVAAYKKKYATSDDPDYHVAESTAACLALQKAIENAGSLKPDKVRDALASLDVITFFGRIKFDSRGINTYKPMVVEQIQTDGKHHTVFPPDVADAKPQYPTPTWSSR</sequence>
<comment type="similarity">
    <text evidence="1">Belongs to the leucine-binding protein family.</text>
</comment>
<dbReference type="InterPro" id="IPR028081">
    <property type="entry name" value="Leu-bd"/>
</dbReference>
<evidence type="ECO:0000313" key="5">
    <source>
        <dbReference type="EMBL" id="MBJ7602291.1"/>
    </source>
</evidence>
<evidence type="ECO:0000256" key="2">
    <source>
        <dbReference type="ARBA" id="ARBA00022729"/>
    </source>
</evidence>
<dbReference type="AlphaFoldDB" id="A0A934K5X6"/>
<dbReference type="Pfam" id="PF13458">
    <property type="entry name" value="Peripla_BP_6"/>
    <property type="match status" value="1"/>
</dbReference>
<dbReference type="RefSeq" id="WP_338176712.1">
    <property type="nucleotide sequence ID" value="NZ_JAEKNQ010000019.1"/>
</dbReference>
<dbReference type="PROSITE" id="PS51257">
    <property type="entry name" value="PROKAR_LIPOPROTEIN"/>
    <property type="match status" value="1"/>
</dbReference>
<dbReference type="InterPro" id="IPR028082">
    <property type="entry name" value="Peripla_BP_I"/>
</dbReference>
<protein>
    <submittedName>
        <fullName evidence="5">Amino acid ABC transporter substrate-binding protein</fullName>
    </submittedName>
</protein>
<accession>A0A934K5X6</accession>
<proteinExistence type="inferred from homology"/>
<feature type="chain" id="PRO_5037944251" evidence="3">
    <location>
        <begin position="21"/>
        <end position="414"/>
    </location>
</feature>
<organism evidence="5 6">
    <name type="scientific">Candidatus Dormiibacter inghamiae</name>
    <dbReference type="NCBI Taxonomy" id="3127013"/>
    <lineage>
        <taxon>Bacteria</taxon>
        <taxon>Bacillati</taxon>
        <taxon>Candidatus Dormiibacterota</taxon>
        <taxon>Candidatus Dormibacteria</taxon>
        <taxon>Candidatus Dormibacterales</taxon>
        <taxon>Candidatus Dormibacteraceae</taxon>
        <taxon>Candidatus Dormiibacter</taxon>
    </lineage>
</organism>
<reference evidence="5 6" key="1">
    <citation type="submission" date="2020-10" db="EMBL/GenBank/DDBJ databases">
        <title>Ca. Dormibacterota MAGs.</title>
        <authorList>
            <person name="Montgomery K."/>
        </authorList>
    </citation>
    <scope>NUCLEOTIDE SEQUENCE [LARGE SCALE GENOMIC DNA]</scope>
    <source>
        <strain evidence="5">SC8811_S16_3</strain>
    </source>
</reference>
<evidence type="ECO:0000259" key="4">
    <source>
        <dbReference type="Pfam" id="PF13458"/>
    </source>
</evidence>
<dbReference type="Gene3D" id="3.40.50.2300">
    <property type="match status" value="2"/>
</dbReference>
<comment type="caution">
    <text evidence="5">The sequence shown here is derived from an EMBL/GenBank/DDBJ whole genome shotgun (WGS) entry which is preliminary data.</text>
</comment>
<dbReference type="SUPFAM" id="SSF53822">
    <property type="entry name" value="Periplasmic binding protein-like I"/>
    <property type="match status" value="1"/>
</dbReference>
<evidence type="ECO:0000256" key="1">
    <source>
        <dbReference type="ARBA" id="ARBA00010062"/>
    </source>
</evidence>